<evidence type="ECO:0000313" key="1">
    <source>
        <dbReference type="EnsemblPlants" id="PGSC0003DMT400095798"/>
    </source>
</evidence>
<evidence type="ECO:0000313" key="2">
    <source>
        <dbReference type="Proteomes" id="UP000011115"/>
    </source>
</evidence>
<name>M1DX29_SOLTU</name>
<reference evidence="1" key="2">
    <citation type="submission" date="2015-06" db="UniProtKB">
        <authorList>
            <consortium name="EnsemblPlants"/>
        </authorList>
    </citation>
    <scope>IDENTIFICATION</scope>
    <source>
        <strain evidence="1">DM1-3 516 R44</strain>
    </source>
</reference>
<dbReference type="HOGENOM" id="CLU_029307_3_2_1"/>
<dbReference type="Proteomes" id="UP000011115">
    <property type="component" value="Unassembled WGS sequence"/>
</dbReference>
<accession>M1DX29</accession>
<dbReference type="PaxDb" id="4113-PGSC0003DMT400095798"/>
<keyword evidence="2" id="KW-1185">Reference proteome</keyword>
<evidence type="ECO:0008006" key="3">
    <source>
        <dbReference type="Google" id="ProtNLM"/>
    </source>
</evidence>
<dbReference type="InParanoid" id="M1DX29"/>
<proteinExistence type="predicted"/>
<protein>
    <recommendedName>
        <fullName evidence="3">Integrase core domain containing protein</fullName>
    </recommendedName>
</protein>
<organism evidence="1 2">
    <name type="scientific">Solanum tuberosum</name>
    <name type="common">Potato</name>
    <dbReference type="NCBI Taxonomy" id="4113"/>
    <lineage>
        <taxon>Eukaryota</taxon>
        <taxon>Viridiplantae</taxon>
        <taxon>Streptophyta</taxon>
        <taxon>Embryophyta</taxon>
        <taxon>Tracheophyta</taxon>
        <taxon>Spermatophyta</taxon>
        <taxon>Magnoliopsida</taxon>
        <taxon>eudicotyledons</taxon>
        <taxon>Gunneridae</taxon>
        <taxon>Pentapetalae</taxon>
        <taxon>asterids</taxon>
        <taxon>lamiids</taxon>
        <taxon>Solanales</taxon>
        <taxon>Solanaceae</taxon>
        <taxon>Solanoideae</taxon>
        <taxon>Solaneae</taxon>
        <taxon>Solanum</taxon>
    </lineage>
</organism>
<reference evidence="2" key="1">
    <citation type="journal article" date="2011" name="Nature">
        <title>Genome sequence and analysis of the tuber crop potato.</title>
        <authorList>
            <consortium name="The Potato Genome Sequencing Consortium"/>
        </authorList>
    </citation>
    <scope>NUCLEOTIDE SEQUENCE [LARGE SCALE GENOMIC DNA]</scope>
    <source>
        <strain evidence="2">cv. DM1-3 516 R44</strain>
    </source>
</reference>
<dbReference type="AlphaFoldDB" id="M1DX29"/>
<dbReference type="EnsemblPlants" id="PGSC0003DMT400095798">
    <property type="protein sequence ID" value="PGSC0003DMT400095798"/>
    <property type="gene ID" value="PGSC0003DMG400045369"/>
</dbReference>
<dbReference type="Gramene" id="PGSC0003DMT400095798">
    <property type="protein sequence ID" value="PGSC0003DMT400095798"/>
    <property type="gene ID" value="PGSC0003DMG400045369"/>
</dbReference>
<sequence length="269" mass="30711">MWLKFQAVLEPCPSHGMTNKALLECFYRDLGPENRSFADQLFTSGMLHQPYEVVANLLDGMVETNKQAQKKHEWDALVAQVDILSKQVMELEAQPQKRTSTSLNESVKMGIGIGEEVWETFRKKEIDKGNDSVFGVRGKVWTLLSKKEQKQLKERRNEDMRIAEPIRKDKYVPPHEWKKPNGNEGKCVEGMLSIILNKVSEHDRVLEEANENIKLMKLMIGSHSRSIQLLENLTGHVMPHLYPAQSRGLPSDILANPKSEVYVLTHIVA</sequence>